<name>A0ABP9PYM7_9PSEU</name>
<gene>
    <name evidence="1" type="ORF">GCM10023321_26100</name>
</gene>
<keyword evidence="2" id="KW-1185">Reference proteome</keyword>
<evidence type="ECO:0000313" key="1">
    <source>
        <dbReference type="EMBL" id="GAA5154381.1"/>
    </source>
</evidence>
<dbReference type="Proteomes" id="UP001428817">
    <property type="component" value="Unassembled WGS sequence"/>
</dbReference>
<reference evidence="2" key="1">
    <citation type="journal article" date="2019" name="Int. J. Syst. Evol. Microbiol.">
        <title>The Global Catalogue of Microorganisms (GCM) 10K type strain sequencing project: providing services to taxonomists for standard genome sequencing and annotation.</title>
        <authorList>
            <consortium name="The Broad Institute Genomics Platform"/>
            <consortium name="The Broad Institute Genome Sequencing Center for Infectious Disease"/>
            <person name="Wu L."/>
            <person name="Ma J."/>
        </authorList>
    </citation>
    <scope>NUCLEOTIDE SEQUENCE [LARGE SCALE GENOMIC DNA]</scope>
    <source>
        <strain evidence="2">JCM 18303</strain>
    </source>
</reference>
<dbReference type="EMBL" id="BAABJP010000008">
    <property type="protein sequence ID" value="GAA5154381.1"/>
    <property type="molecule type" value="Genomic_DNA"/>
</dbReference>
<proteinExistence type="predicted"/>
<organism evidence="1 2">
    <name type="scientific">Pseudonocardia eucalypti</name>
    <dbReference type="NCBI Taxonomy" id="648755"/>
    <lineage>
        <taxon>Bacteria</taxon>
        <taxon>Bacillati</taxon>
        <taxon>Actinomycetota</taxon>
        <taxon>Actinomycetes</taxon>
        <taxon>Pseudonocardiales</taxon>
        <taxon>Pseudonocardiaceae</taxon>
        <taxon>Pseudonocardia</taxon>
    </lineage>
</organism>
<protein>
    <submittedName>
        <fullName evidence="1">Uncharacterized protein</fullName>
    </submittedName>
</protein>
<evidence type="ECO:0000313" key="2">
    <source>
        <dbReference type="Proteomes" id="UP001428817"/>
    </source>
</evidence>
<comment type="caution">
    <text evidence="1">The sequence shown here is derived from an EMBL/GenBank/DDBJ whole genome shotgun (WGS) entry which is preliminary data.</text>
</comment>
<accession>A0ABP9PYM7</accession>
<sequence length="81" mass="9289">MRNGRKNELAEELFIADHLLHDPHVQAGPGPAGIAEAVRTHQESLAGYWEIERHLLPRRLDRCALDRHWNARCGNQQYPAD</sequence>